<sequence>MEVCYPPSSAKSWLPKSSRRSTMKARRAYRHNKRPNRRTTRVVADPTVRVALLNRPTDDSDPKYRRWVYRVQFQQVSKSVGPTIRGFRGLCICPSFLDGAPEYLPSDLAVTRSVGQKMISPCSCEPDVPGDCARSDGCGGLKHFASKLILSPL</sequence>
<dbReference type="EMBL" id="MU266332">
    <property type="protein sequence ID" value="KAH7930448.1"/>
    <property type="molecule type" value="Genomic_DNA"/>
</dbReference>
<comment type="caution">
    <text evidence="1">The sequence shown here is derived from an EMBL/GenBank/DDBJ whole genome shotgun (WGS) entry which is preliminary data.</text>
</comment>
<evidence type="ECO:0000313" key="2">
    <source>
        <dbReference type="Proteomes" id="UP000790709"/>
    </source>
</evidence>
<name>A0ACB8C141_9AGAM</name>
<evidence type="ECO:0000313" key="1">
    <source>
        <dbReference type="EMBL" id="KAH7930448.1"/>
    </source>
</evidence>
<accession>A0ACB8C141</accession>
<proteinExistence type="predicted"/>
<reference evidence="1" key="1">
    <citation type="journal article" date="2021" name="New Phytol.">
        <title>Evolutionary innovations through gain and loss of genes in the ectomycorrhizal Boletales.</title>
        <authorList>
            <person name="Wu G."/>
            <person name="Miyauchi S."/>
            <person name="Morin E."/>
            <person name="Kuo A."/>
            <person name="Drula E."/>
            <person name="Varga T."/>
            <person name="Kohler A."/>
            <person name="Feng B."/>
            <person name="Cao Y."/>
            <person name="Lipzen A."/>
            <person name="Daum C."/>
            <person name="Hundley H."/>
            <person name="Pangilinan J."/>
            <person name="Johnson J."/>
            <person name="Barry K."/>
            <person name="LaButti K."/>
            <person name="Ng V."/>
            <person name="Ahrendt S."/>
            <person name="Min B."/>
            <person name="Choi I.G."/>
            <person name="Park H."/>
            <person name="Plett J.M."/>
            <person name="Magnuson J."/>
            <person name="Spatafora J.W."/>
            <person name="Nagy L.G."/>
            <person name="Henrissat B."/>
            <person name="Grigoriev I.V."/>
            <person name="Yang Z.L."/>
            <person name="Xu J."/>
            <person name="Martin F.M."/>
        </authorList>
    </citation>
    <scope>NUCLEOTIDE SEQUENCE</scope>
    <source>
        <strain evidence="1">KUC20120723A-06</strain>
    </source>
</reference>
<protein>
    <submittedName>
        <fullName evidence="1">Uncharacterized protein</fullName>
    </submittedName>
</protein>
<dbReference type="Proteomes" id="UP000790709">
    <property type="component" value="Unassembled WGS sequence"/>
</dbReference>
<keyword evidence="2" id="KW-1185">Reference proteome</keyword>
<organism evidence="1 2">
    <name type="scientific">Leucogyrophana mollusca</name>
    <dbReference type="NCBI Taxonomy" id="85980"/>
    <lineage>
        <taxon>Eukaryota</taxon>
        <taxon>Fungi</taxon>
        <taxon>Dikarya</taxon>
        <taxon>Basidiomycota</taxon>
        <taxon>Agaricomycotina</taxon>
        <taxon>Agaricomycetes</taxon>
        <taxon>Agaricomycetidae</taxon>
        <taxon>Boletales</taxon>
        <taxon>Boletales incertae sedis</taxon>
        <taxon>Leucogyrophana</taxon>
    </lineage>
</organism>
<gene>
    <name evidence="1" type="ORF">BV22DRAFT_1028418</name>
</gene>